<keyword evidence="3" id="KW-1185">Reference proteome</keyword>
<dbReference type="AlphaFoldDB" id="A0A5A7PCQ3"/>
<dbReference type="EMBL" id="BKCP01004361">
    <property type="protein sequence ID" value="GER30490.1"/>
    <property type="molecule type" value="Genomic_DNA"/>
</dbReference>
<dbReference type="Pfam" id="PF05340">
    <property type="entry name" value="DUF740"/>
    <property type="match status" value="3"/>
</dbReference>
<protein>
    <submittedName>
        <fullName evidence="2">Uncharacterized protein</fullName>
    </submittedName>
</protein>
<reference evidence="3" key="1">
    <citation type="journal article" date="2019" name="Curr. Biol.">
        <title>Genome Sequence of Striga asiatica Provides Insight into the Evolution of Plant Parasitism.</title>
        <authorList>
            <person name="Yoshida S."/>
            <person name="Kim S."/>
            <person name="Wafula E.K."/>
            <person name="Tanskanen J."/>
            <person name="Kim Y.M."/>
            <person name="Honaas L."/>
            <person name="Yang Z."/>
            <person name="Spallek T."/>
            <person name="Conn C.E."/>
            <person name="Ichihashi Y."/>
            <person name="Cheong K."/>
            <person name="Cui S."/>
            <person name="Der J.P."/>
            <person name="Gundlach H."/>
            <person name="Jiao Y."/>
            <person name="Hori C."/>
            <person name="Ishida J.K."/>
            <person name="Kasahara H."/>
            <person name="Kiba T."/>
            <person name="Kim M.S."/>
            <person name="Koo N."/>
            <person name="Laohavisit A."/>
            <person name="Lee Y.H."/>
            <person name="Lumba S."/>
            <person name="McCourt P."/>
            <person name="Mortimer J.C."/>
            <person name="Mutuku J.M."/>
            <person name="Nomura T."/>
            <person name="Sasaki-Sekimoto Y."/>
            <person name="Seto Y."/>
            <person name="Wang Y."/>
            <person name="Wakatake T."/>
            <person name="Sakakibara H."/>
            <person name="Demura T."/>
            <person name="Yamaguchi S."/>
            <person name="Yoneyama K."/>
            <person name="Manabe R.I."/>
            <person name="Nelson D.C."/>
            <person name="Schulman A.H."/>
            <person name="Timko M.P."/>
            <person name="dePamphilis C.W."/>
            <person name="Choi D."/>
            <person name="Shirasu K."/>
        </authorList>
    </citation>
    <scope>NUCLEOTIDE SEQUENCE [LARGE SCALE GENOMIC DNA]</scope>
    <source>
        <strain evidence="3">cv. UVA1</strain>
    </source>
</reference>
<name>A0A5A7PCQ3_STRAF</name>
<dbReference type="PANTHER" id="PTHR31659">
    <property type="entry name" value="PROTEIN: UPF0503-LIKE PROTEIN, PUTATIVE (DUF740)-RELATED"/>
    <property type="match status" value="1"/>
</dbReference>
<evidence type="ECO:0000256" key="1">
    <source>
        <dbReference type="SAM" id="MobiDB-lite"/>
    </source>
</evidence>
<proteinExistence type="predicted"/>
<dbReference type="Proteomes" id="UP000325081">
    <property type="component" value="Unassembled WGS sequence"/>
</dbReference>
<feature type="region of interest" description="Disordered" evidence="1">
    <location>
        <begin position="218"/>
        <end position="243"/>
    </location>
</feature>
<gene>
    <name evidence="2" type="ORF">STAS_06425</name>
</gene>
<dbReference type="InterPro" id="IPR008004">
    <property type="entry name" value="OCTOPUS-like"/>
</dbReference>
<dbReference type="OrthoDB" id="758624at2759"/>
<comment type="caution">
    <text evidence="2">The sequence shown here is derived from an EMBL/GenBank/DDBJ whole genome shotgun (WGS) entry which is preliminary data.</text>
</comment>
<sequence>MTARPEPRSRTRTRTARRTSPCCRHPDEPATGICASCLRERLSGLDPIAAVGAPNAPSPDLRRCRSVVTFPKFEGSTSGRNEPRRKSCEAVSDRSSLCTLFDVDDLRSGSEEGKARVESKNVGKHAGFSKAASAAIKLENNNGDEIRVSSHKLGESSADVDGDIERGDFKTMKEYIDLEFQNKAKKSKVLREKITGNLLGAASVFTRRLLSWRQNNNTNQVKNQKNHMEGRKSGNAPNPEISFEEPRASWDEFMIARTIPRLTPMLSAVEHGILVGTNKFESHKLSVDGAMHSIVEDESTSGHSGSGHSNSDSSFTVRRCSFDQSSSVRSFGKKPSGSEDHDNVKLVITEKELKDWRLNDGLENVGPVYGNGNINAANIENAAKKSVGWRKACYAFGFGQKFSDNHNTHGGVGPTRDGVPRLARSVSVVGPRNSCDSVEAIYRRRSVDGGRDYGLNGIIEGFKLENDAEFGNRCCSDGVGVGIKPFYMTPLRSLKHSKSRKLKL</sequence>
<dbReference type="PANTHER" id="PTHR31659:SF0">
    <property type="entry name" value="EMB|CAB61945.1"/>
    <property type="match status" value="1"/>
</dbReference>
<accession>A0A5A7PCQ3</accession>
<organism evidence="2 3">
    <name type="scientific">Striga asiatica</name>
    <name type="common">Asiatic witchweed</name>
    <name type="synonym">Buchnera asiatica</name>
    <dbReference type="NCBI Taxonomy" id="4170"/>
    <lineage>
        <taxon>Eukaryota</taxon>
        <taxon>Viridiplantae</taxon>
        <taxon>Streptophyta</taxon>
        <taxon>Embryophyta</taxon>
        <taxon>Tracheophyta</taxon>
        <taxon>Spermatophyta</taxon>
        <taxon>Magnoliopsida</taxon>
        <taxon>eudicotyledons</taxon>
        <taxon>Gunneridae</taxon>
        <taxon>Pentapetalae</taxon>
        <taxon>asterids</taxon>
        <taxon>lamiids</taxon>
        <taxon>Lamiales</taxon>
        <taxon>Orobanchaceae</taxon>
        <taxon>Buchnereae</taxon>
        <taxon>Striga</taxon>
    </lineage>
</organism>
<evidence type="ECO:0000313" key="2">
    <source>
        <dbReference type="EMBL" id="GER30490.1"/>
    </source>
</evidence>
<evidence type="ECO:0000313" key="3">
    <source>
        <dbReference type="Proteomes" id="UP000325081"/>
    </source>
</evidence>
<feature type="region of interest" description="Disordered" evidence="1">
    <location>
        <begin position="1"/>
        <end position="23"/>
    </location>
</feature>